<dbReference type="EMBL" id="RBDX01000012">
    <property type="protein sequence ID" value="RKN08088.1"/>
    <property type="molecule type" value="Genomic_DNA"/>
</dbReference>
<dbReference type="AlphaFoldDB" id="A0A3A9W4J2"/>
<feature type="domain" description="N-acetyltransferase" evidence="4">
    <location>
        <begin position="13"/>
        <end position="164"/>
    </location>
</feature>
<sequence length="183" mass="19545">MTTGDAVTGRDGVALREMRWWDMAGVLALEAELFPRDAWSEAMYWAELAGARGPGRTRHYVVAEAPDGTLAGYGGLSVAGASGEVMTIGVTGARQGRGLGALVLAELLAAAEEFACDEVLLEVRVDNAPAQRLYQRFGFVRIGVRRGYYQPGNHDALVMRRALDDRSDGAAPGNDDGETKDDG</sequence>
<dbReference type="InterPro" id="IPR000182">
    <property type="entry name" value="GNAT_dom"/>
</dbReference>
<feature type="region of interest" description="Disordered" evidence="3">
    <location>
        <begin position="163"/>
        <end position="183"/>
    </location>
</feature>
<evidence type="ECO:0000256" key="3">
    <source>
        <dbReference type="SAM" id="MobiDB-lite"/>
    </source>
</evidence>
<keyword evidence="2" id="KW-0012">Acyltransferase</keyword>
<name>A0A3A9W4J2_9ACTN</name>
<dbReference type="Proteomes" id="UP000268652">
    <property type="component" value="Unassembled WGS sequence"/>
</dbReference>
<dbReference type="InterPro" id="IPR016181">
    <property type="entry name" value="Acyl_CoA_acyltransferase"/>
</dbReference>
<dbReference type="GO" id="GO:0008080">
    <property type="term" value="F:N-acetyltransferase activity"/>
    <property type="evidence" value="ECO:0007669"/>
    <property type="project" value="InterPro"/>
</dbReference>
<dbReference type="OrthoDB" id="529907at2"/>
<dbReference type="Gene3D" id="3.40.630.30">
    <property type="match status" value="1"/>
</dbReference>
<evidence type="ECO:0000313" key="5">
    <source>
        <dbReference type="EMBL" id="RKN08088.1"/>
    </source>
</evidence>
<dbReference type="PANTHER" id="PTHR43877:SF2">
    <property type="entry name" value="AMINOALKYLPHOSPHONATE N-ACETYLTRANSFERASE-RELATED"/>
    <property type="match status" value="1"/>
</dbReference>
<dbReference type="SUPFAM" id="SSF55729">
    <property type="entry name" value="Acyl-CoA N-acyltransferases (Nat)"/>
    <property type="match status" value="1"/>
</dbReference>
<evidence type="ECO:0000259" key="4">
    <source>
        <dbReference type="PROSITE" id="PS51186"/>
    </source>
</evidence>
<dbReference type="PANTHER" id="PTHR43877">
    <property type="entry name" value="AMINOALKYLPHOSPHONATE N-ACETYLTRANSFERASE-RELATED-RELATED"/>
    <property type="match status" value="1"/>
</dbReference>
<dbReference type="InterPro" id="IPR006464">
    <property type="entry name" value="AcTrfase_RimI/Ard1"/>
</dbReference>
<evidence type="ECO:0000313" key="8">
    <source>
        <dbReference type="Proteomes" id="UP000275024"/>
    </source>
</evidence>
<proteinExistence type="predicted"/>
<evidence type="ECO:0000256" key="1">
    <source>
        <dbReference type="ARBA" id="ARBA00022679"/>
    </source>
</evidence>
<evidence type="ECO:0000256" key="2">
    <source>
        <dbReference type="ARBA" id="ARBA00023315"/>
    </source>
</evidence>
<accession>A0A3A9W4J2</accession>
<organism evidence="5 8">
    <name type="scientific">Streptomyces radicis</name>
    <dbReference type="NCBI Taxonomy" id="1750517"/>
    <lineage>
        <taxon>Bacteria</taxon>
        <taxon>Bacillati</taxon>
        <taxon>Actinomycetota</taxon>
        <taxon>Actinomycetes</taxon>
        <taxon>Kitasatosporales</taxon>
        <taxon>Streptomycetaceae</taxon>
        <taxon>Streptomyces</taxon>
    </lineage>
</organism>
<evidence type="ECO:0000313" key="7">
    <source>
        <dbReference type="Proteomes" id="UP000268652"/>
    </source>
</evidence>
<dbReference type="EMBL" id="RBDY01000013">
    <property type="protein sequence ID" value="RKN20443.1"/>
    <property type="molecule type" value="Genomic_DNA"/>
</dbReference>
<dbReference type="RefSeq" id="WP_120698182.1">
    <property type="nucleotide sequence ID" value="NZ_RBDX01000012.1"/>
</dbReference>
<reference evidence="7 8" key="1">
    <citation type="submission" date="2018-09" db="EMBL/GenBank/DDBJ databases">
        <title>Streptomyces sp. nov. DS1-2, an endophytic actinomycete isolated from roots of Dendrobium scabrilingue.</title>
        <authorList>
            <person name="Kuncharoen N."/>
            <person name="Kudo T."/>
            <person name="Ohkuma M."/>
            <person name="Yuki M."/>
            <person name="Tanasupawat S."/>
        </authorList>
    </citation>
    <scope>NUCLEOTIDE SEQUENCE [LARGE SCALE GENOMIC DNA]</scope>
    <source>
        <strain evidence="5 8">AZ1-7</strain>
        <strain evidence="6 7">DS1-2</strain>
    </source>
</reference>
<dbReference type="Pfam" id="PF00583">
    <property type="entry name" value="Acetyltransf_1"/>
    <property type="match status" value="1"/>
</dbReference>
<dbReference type="NCBIfam" id="TIGR01575">
    <property type="entry name" value="rimI"/>
    <property type="match status" value="1"/>
</dbReference>
<dbReference type="InterPro" id="IPR050832">
    <property type="entry name" value="Bact_Acetyltransf"/>
</dbReference>
<gene>
    <name evidence="5" type="primary">rimI</name>
    <name evidence="6" type="ORF">D7318_18180</name>
    <name evidence="5" type="ORF">D7319_16320</name>
</gene>
<evidence type="ECO:0000313" key="6">
    <source>
        <dbReference type="EMBL" id="RKN20443.1"/>
    </source>
</evidence>
<keyword evidence="7" id="KW-1185">Reference proteome</keyword>
<dbReference type="Proteomes" id="UP000275024">
    <property type="component" value="Unassembled WGS sequence"/>
</dbReference>
<keyword evidence="1 5" id="KW-0808">Transferase</keyword>
<comment type="caution">
    <text evidence="5">The sequence shown here is derived from an EMBL/GenBank/DDBJ whole genome shotgun (WGS) entry which is preliminary data.</text>
</comment>
<protein>
    <submittedName>
        <fullName evidence="5">Ribosomal-protein-alanine N-acetyltransferase</fullName>
    </submittedName>
</protein>
<dbReference type="PROSITE" id="PS51186">
    <property type="entry name" value="GNAT"/>
    <property type="match status" value="1"/>
</dbReference>